<feature type="transmembrane region" description="Helical" evidence="6">
    <location>
        <begin position="191"/>
        <end position="213"/>
    </location>
</feature>
<evidence type="ECO:0000259" key="7">
    <source>
        <dbReference type="Pfam" id="PF12698"/>
    </source>
</evidence>
<dbReference type="PANTHER" id="PTHR30294:SF47">
    <property type="entry name" value="INNER MEMBRANE TRANSPORT PERMEASE YHHJ"/>
    <property type="match status" value="1"/>
</dbReference>
<proteinExistence type="predicted"/>
<dbReference type="GO" id="GO:0140359">
    <property type="term" value="F:ABC-type transporter activity"/>
    <property type="evidence" value="ECO:0007669"/>
    <property type="project" value="InterPro"/>
</dbReference>
<evidence type="ECO:0000256" key="4">
    <source>
        <dbReference type="ARBA" id="ARBA00022989"/>
    </source>
</evidence>
<name>U3ALK4_9VIBR</name>
<dbReference type="RefSeq" id="WP_021708435.1">
    <property type="nucleotide sequence ID" value="NZ_BAOB01000409.1"/>
</dbReference>
<keyword evidence="9" id="KW-1185">Reference proteome</keyword>
<comment type="subcellular location">
    <subcellularLocation>
        <location evidence="1">Cell membrane</location>
        <topology evidence="1">Multi-pass membrane protein</topology>
    </subcellularLocation>
</comment>
<evidence type="ECO:0000313" key="9">
    <source>
        <dbReference type="Proteomes" id="UP000016567"/>
    </source>
</evidence>
<evidence type="ECO:0000256" key="2">
    <source>
        <dbReference type="ARBA" id="ARBA00022475"/>
    </source>
</evidence>
<feature type="transmembrane region" description="Helical" evidence="6">
    <location>
        <begin position="15"/>
        <end position="36"/>
    </location>
</feature>
<dbReference type="Gene3D" id="3.40.1710.10">
    <property type="entry name" value="abc type-2 transporter like domain"/>
    <property type="match status" value="1"/>
</dbReference>
<dbReference type="Pfam" id="PF12698">
    <property type="entry name" value="ABC2_membrane_3"/>
    <property type="match status" value="1"/>
</dbReference>
<protein>
    <recommendedName>
        <fullName evidence="7">ABC-2 type transporter transmembrane domain-containing protein</fullName>
    </recommendedName>
</protein>
<comment type="caution">
    <text evidence="8">The sequence shown here is derived from an EMBL/GenBank/DDBJ whole genome shotgun (WGS) entry which is preliminary data.</text>
</comment>
<evidence type="ECO:0000256" key="1">
    <source>
        <dbReference type="ARBA" id="ARBA00004651"/>
    </source>
</evidence>
<dbReference type="OrthoDB" id="9803577at2"/>
<accession>U3ALK4</accession>
<feature type="domain" description="ABC-2 type transporter transmembrane" evidence="7">
    <location>
        <begin position="17"/>
        <end position="373"/>
    </location>
</feature>
<dbReference type="Proteomes" id="UP000016567">
    <property type="component" value="Unassembled WGS sequence"/>
</dbReference>
<dbReference type="GO" id="GO:0005886">
    <property type="term" value="C:plasma membrane"/>
    <property type="evidence" value="ECO:0007669"/>
    <property type="project" value="UniProtKB-SubCell"/>
</dbReference>
<feature type="transmembrane region" description="Helical" evidence="6">
    <location>
        <begin position="263"/>
        <end position="289"/>
    </location>
</feature>
<reference evidence="8 9" key="1">
    <citation type="submission" date="2013-09" db="EMBL/GenBank/DDBJ databases">
        <title>Whole genome shotgun sequence of Vibrio azureus NBRC 104587.</title>
        <authorList>
            <person name="Isaki S."/>
            <person name="Hosoyama A."/>
            <person name="Numata M."/>
            <person name="Hashimoto M."/>
            <person name="Hosoyama Y."/>
            <person name="Tsuchikane K."/>
            <person name="Noguchi M."/>
            <person name="Hirakata S."/>
            <person name="Ichikawa N."/>
            <person name="Ohji S."/>
            <person name="Yamazoe A."/>
            <person name="Fujita N."/>
        </authorList>
    </citation>
    <scope>NUCLEOTIDE SEQUENCE [LARGE SCALE GENOMIC DNA]</scope>
    <source>
        <strain evidence="8 9">NBRC 104587</strain>
    </source>
</reference>
<dbReference type="EMBL" id="BATL01000013">
    <property type="protein sequence ID" value="GAD74655.1"/>
    <property type="molecule type" value="Genomic_DNA"/>
</dbReference>
<dbReference type="InterPro" id="IPR051449">
    <property type="entry name" value="ABC-2_transporter_component"/>
</dbReference>
<dbReference type="STRING" id="1219077.VAZ01S_013_00620"/>
<evidence type="ECO:0000256" key="5">
    <source>
        <dbReference type="ARBA" id="ARBA00023136"/>
    </source>
</evidence>
<evidence type="ECO:0000313" key="8">
    <source>
        <dbReference type="EMBL" id="GAD74655.1"/>
    </source>
</evidence>
<gene>
    <name evidence="8" type="ORF">VAZ01S_013_00620</name>
</gene>
<feature type="transmembrane region" description="Helical" evidence="6">
    <location>
        <begin position="296"/>
        <end position="317"/>
    </location>
</feature>
<dbReference type="AlphaFoldDB" id="U3ALK4"/>
<keyword evidence="2" id="KW-1003">Cell membrane</keyword>
<feature type="transmembrane region" description="Helical" evidence="6">
    <location>
        <begin position="234"/>
        <end position="257"/>
    </location>
</feature>
<dbReference type="InterPro" id="IPR013525">
    <property type="entry name" value="ABC2_TM"/>
</dbReference>
<organism evidence="8 9">
    <name type="scientific">Vibrio azureus NBRC 104587</name>
    <dbReference type="NCBI Taxonomy" id="1219077"/>
    <lineage>
        <taxon>Bacteria</taxon>
        <taxon>Pseudomonadati</taxon>
        <taxon>Pseudomonadota</taxon>
        <taxon>Gammaproteobacteria</taxon>
        <taxon>Vibrionales</taxon>
        <taxon>Vibrionaceae</taxon>
        <taxon>Vibrio</taxon>
    </lineage>
</organism>
<keyword evidence="3 6" id="KW-0812">Transmembrane</keyword>
<keyword evidence="4 6" id="KW-1133">Transmembrane helix</keyword>
<dbReference type="PANTHER" id="PTHR30294">
    <property type="entry name" value="MEMBRANE COMPONENT OF ABC TRANSPORTER YHHJ-RELATED"/>
    <property type="match status" value="1"/>
</dbReference>
<keyword evidence="5 6" id="KW-0472">Membrane</keyword>
<evidence type="ECO:0000256" key="3">
    <source>
        <dbReference type="ARBA" id="ARBA00022692"/>
    </source>
</evidence>
<feature type="transmembrane region" description="Helical" evidence="6">
    <location>
        <begin position="356"/>
        <end position="375"/>
    </location>
</feature>
<dbReference type="eggNOG" id="COG0842">
    <property type="taxonomic scope" value="Bacteria"/>
</dbReference>
<sequence length="395" mass="44085">MTVHISQRQILRKDAWLVSSLTWLPIFIALIVWGVFSAGTARNLPIGIVDLQHSTLSYKLHQTLDASPTLSVEYQLPSALEAKNAMIEGDIYAYVIIPATFEEDIRQHRQPQLSIFVNSQYILVTKLINSAVTQSLGYFDAQIETMGFLAKGNTTSLSAQSSALPIRNQVTALFNRNTNYAQFLVSAIVPAIWQIGIVVSTILILAAHFRIYGHNTKSPFLFLGAQPFKKACQILTYYIPVFMLQGALFLLWFYVLLEWPMTGSYLALILAQFVTVLACMIMGALFFFLTMDPARAMSFAGAFTAPSFAFMGITFPVQDMNTPALAWRSLLPITHYIEVQIEQANYGVDAVRSIQMLWPMLGYSIPLVIVALLIAKHAKKPTEKSELNNTNKEAV</sequence>
<evidence type="ECO:0000256" key="6">
    <source>
        <dbReference type="SAM" id="Phobius"/>
    </source>
</evidence>